<proteinExistence type="predicted"/>
<gene>
    <name evidence="1" type="ORF">BDN72DRAFT_878010</name>
</gene>
<dbReference type="Proteomes" id="UP000308600">
    <property type="component" value="Unassembled WGS sequence"/>
</dbReference>
<protein>
    <submittedName>
        <fullName evidence="1">Uncharacterized protein</fullName>
    </submittedName>
</protein>
<name>A0ACD3AXT4_9AGAR</name>
<sequence>MALPPHILSHLSLYRTKQSHYRQWTAPTPPKFQSTQLQPTTQSDFVDDHAPQVERPKSPFNESITLLVDEKDSPEEIYELQQLLRANPEAGPSVKHFELFTRTIEDVANPVLSTIVSKLSELESFSWCEWDDLPCGLRFHLRQRFNSPKFIRASLLAITDAPHPRGPLSSTFTCGLKALELSYPTRISALPTLYALPHLQTITIHLDALKTGEAMRPKGVSSILGGTNWGIFLANQI</sequence>
<evidence type="ECO:0000313" key="2">
    <source>
        <dbReference type="Proteomes" id="UP000308600"/>
    </source>
</evidence>
<reference evidence="1 2" key="1">
    <citation type="journal article" date="2019" name="Nat. Ecol. Evol.">
        <title>Megaphylogeny resolves global patterns of mushroom evolution.</title>
        <authorList>
            <person name="Varga T."/>
            <person name="Krizsan K."/>
            <person name="Foldi C."/>
            <person name="Dima B."/>
            <person name="Sanchez-Garcia M."/>
            <person name="Sanchez-Ramirez S."/>
            <person name="Szollosi G.J."/>
            <person name="Szarkandi J.G."/>
            <person name="Papp V."/>
            <person name="Albert L."/>
            <person name="Andreopoulos W."/>
            <person name="Angelini C."/>
            <person name="Antonin V."/>
            <person name="Barry K.W."/>
            <person name="Bougher N.L."/>
            <person name="Buchanan P."/>
            <person name="Buyck B."/>
            <person name="Bense V."/>
            <person name="Catcheside P."/>
            <person name="Chovatia M."/>
            <person name="Cooper J."/>
            <person name="Damon W."/>
            <person name="Desjardin D."/>
            <person name="Finy P."/>
            <person name="Geml J."/>
            <person name="Haridas S."/>
            <person name="Hughes K."/>
            <person name="Justo A."/>
            <person name="Karasinski D."/>
            <person name="Kautmanova I."/>
            <person name="Kiss B."/>
            <person name="Kocsube S."/>
            <person name="Kotiranta H."/>
            <person name="LaButti K.M."/>
            <person name="Lechner B.E."/>
            <person name="Liimatainen K."/>
            <person name="Lipzen A."/>
            <person name="Lukacs Z."/>
            <person name="Mihaltcheva S."/>
            <person name="Morgado L.N."/>
            <person name="Niskanen T."/>
            <person name="Noordeloos M.E."/>
            <person name="Ohm R.A."/>
            <person name="Ortiz-Santana B."/>
            <person name="Ovrebo C."/>
            <person name="Racz N."/>
            <person name="Riley R."/>
            <person name="Savchenko A."/>
            <person name="Shiryaev A."/>
            <person name="Soop K."/>
            <person name="Spirin V."/>
            <person name="Szebenyi C."/>
            <person name="Tomsovsky M."/>
            <person name="Tulloss R.E."/>
            <person name="Uehling J."/>
            <person name="Grigoriev I.V."/>
            <person name="Vagvolgyi C."/>
            <person name="Papp T."/>
            <person name="Martin F.M."/>
            <person name="Miettinen O."/>
            <person name="Hibbett D.S."/>
            <person name="Nagy L.G."/>
        </authorList>
    </citation>
    <scope>NUCLEOTIDE SEQUENCE [LARGE SCALE GENOMIC DNA]</scope>
    <source>
        <strain evidence="1 2">NL-1719</strain>
    </source>
</reference>
<accession>A0ACD3AXT4</accession>
<keyword evidence="2" id="KW-1185">Reference proteome</keyword>
<evidence type="ECO:0000313" key="1">
    <source>
        <dbReference type="EMBL" id="TFK70154.1"/>
    </source>
</evidence>
<dbReference type="EMBL" id="ML208318">
    <property type="protein sequence ID" value="TFK70154.1"/>
    <property type="molecule type" value="Genomic_DNA"/>
</dbReference>
<organism evidence="1 2">
    <name type="scientific">Pluteus cervinus</name>
    <dbReference type="NCBI Taxonomy" id="181527"/>
    <lineage>
        <taxon>Eukaryota</taxon>
        <taxon>Fungi</taxon>
        <taxon>Dikarya</taxon>
        <taxon>Basidiomycota</taxon>
        <taxon>Agaricomycotina</taxon>
        <taxon>Agaricomycetes</taxon>
        <taxon>Agaricomycetidae</taxon>
        <taxon>Agaricales</taxon>
        <taxon>Pluteineae</taxon>
        <taxon>Pluteaceae</taxon>
        <taxon>Pluteus</taxon>
    </lineage>
</organism>